<evidence type="ECO:0000313" key="1">
    <source>
        <dbReference type="EMBL" id="AUB44437.1"/>
    </source>
</evidence>
<sequence>MTTTNTNQDKSSQVVQFILTADLGGSSTKAIAQIYPAGVPFALWMSPEVADVGEGSTKHLTVDALPDDSAWVRIGQEYSVLGSIAKREFAGTAALQDLKSEYALSKVAGLLWLAKRQINIDIHEMFLQILLPPGEEKNVQDLAKKFVLNYRQGVITPTGRMKIKINSFKILPEGTGIISFRNRALGNVFSQKNIGLLMLGHRNASFTLSEKGKVAKKESTDLRMNWVLQKFVERTSVGLSKDDPCIAAALVEASKGNFTALRNLSRRNTPSGINSDLELFKSVLEVVRDEYCRALLRWVKNHAGLDEVLICGGTGEFVRRELTQYFQTESIPIVWNGGVVIPKSLDTVGLGERLADVWATHISYVRVLDENFCYERKQKLVPDSYSPAVNHLTSINRV</sequence>
<dbReference type="RefSeq" id="WP_100904160.1">
    <property type="nucleotide sequence ID" value="NZ_CAWNNC010000009.1"/>
</dbReference>
<dbReference type="KEGG" id="nfl:COO91_10660"/>
<proteinExistence type="predicted"/>
<dbReference type="EMBL" id="CP024793">
    <property type="protein sequence ID" value="AUB44437.1"/>
    <property type="molecule type" value="Genomic_DNA"/>
</dbReference>
<reference evidence="1 2" key="1">
    <citation type="submission" date="2017-11" db="EMBL/GenBank/DDBJ databases">
        <title>Complete genome of a free-living desiccation-tolerant cyanobacterium and its photosynthetic adaptation to extreme terrestrial habitat.</title>
        <authorList>
            <person name="Shang J."/>
        </authorList>
    </citation>
    <scope>NUCLEOTIDE SEQUENCE [LARGE SCALE GENOMIC DNA]</scope>
    <source>
        <strain evidence="1 2">CCNUN1</strain>
        <plasmid evidence="2">pnfsy08</plasmid>
    </source>
</reference>
<evidence type="ECO:0000313" key="2">
    <source>
        <dbReference type="Proteomes" id="UP000232003"/>
    </source>
</evidence>
<gene>
    <name evidence="1" type="ORF">COO91_10660</name>
</gene>
<geneLocation type="plasmid" evidence="2">
    <name>pnfsy08</name>
</geneLocation>
<dbReference type="OrthoDB" id="503465at2"/>
<dbReference type="CDD" id="cd10227">
    <property type="entry name" value="ASKHA_NBD_ParM-like"/>
    <property type="match status" value="1"/>
</dbReference>
<name>A0A2K8T9Q2_9NOSO</name>
<keyword evidence="2" id="KW-1185">Reference proteome</keyword>
<dbReference type="Proteomes" id="UP000232003">
    <property type="component" value="Plasmid pNFSY08"/>
</dbReference>
<keyword evidence="1" id="KW-0614">Plasmid</keyword>
<evidence type="ECO:0008006" key="3">
    <source>
        <dbReference type="Google" id="ProtNLM"/>
    </source>
</evidence>
<accession>A0A2K8T9Q2</accession>
<protein>
    <recommendedName>
        <fullName evidence="3">ParM/StbA family protein</fullName>
    </recommendedName>
</protein>
<organism evidence="1 2">
    <name type="scientific">Nostoc flagelliforme CCNUN1</name>
    <dbReference type="NCBI Taxonomy" id="2038116"/>
    <lineage>
        <taxon>Bacteria</taxon>
        <taxon>Bacillati</taxon>
        <taxon>Cyanobacteriota</taxon>
        <taxon>Cyanophyceae</taxon>
        <taxon>Nostocales</taxon>
        <taxon>Nostocaceae</taxon>
        <taxon>Nostoc</taxon>
    </lineage>
</organism>
<dbReference type="AlphaFoldDB" id="A0A2K8T9Q2"/>